<dbReference type="EMBL" id="PQXN01000232">
    <property type="protein sequence ID" value="TGO48670.1"/>
    <property type="molecule type" value="Genomic_DNA"/>
</dbReference>
<protein>
    <submittedName>
        <fullName evidence="1">Uncharacterized protein</fullName>
    </submittedName>
</protein>
<evidence type="ECO:0000313" key="1">
    <source>
        <dbReference type="EMBL" id="TGO48670.1"/>
    </source>
</evidence>
<evidence type="ECO:0000313" key="2">
    <source>
        <dbReference type="Proteomes" id="UP000297527"/>
    </source>
</evidence>
<dbReference type="Proteomes" id="UP000297527">
    <property type="component" value="Unassembled WGS sequence"/>
</dbReference>
<comment type="caution">
    <text evidence="1">The sequence shown here is derived from an EMBL/GenBank/DDBJ whole genome shotgun (WGS) entry which is preliminary data.</text>
</comment>
<dbReference type="AlphaFoldDB" id="A0A4Z1HPJ8"/>
<reference evidence="1 2" key="1">
    <citation type="submission" date="2017-12" db="EMBL/GenBank/DDBJ databases">
        <title>Comparative genomics of Botrytis spp.</title>
        <authorList>
            <person name="Valero-Jimenez C.A."/>
            <person name="Tapia P."/>
            <person name="Veloso J."/>
            <person name="Silva-Moreno E."/>
            <person name="Staats M."/>
            <person name="Valdes J.H."/>
            <person name="Van Kan J.A.L."/>
        </authorList>
    </citation>
    <scope>NUCLEOTIDE SEQUENCE [LARGE SCALE GENOMIC DNA]</scope>
    <source>
        <strain evidence="1 2">MUCL11595</strain>
    </source>
</reference>
<keyword evidence="2" id="KW-1185">Reference proteome</keyword>
<gene>
    <name evidence="1" type="ORF">BCON_0233g00100</name>
</gene>
<name>A0A4Z1HPJ8_9HELO</name>
<proteinExistence type="predicted"/>
<organism evidence="1 2">
    <name type="scientific">Botryotinia convoluta</name>
    <dbReference type="NCBI Taxonomy" id="54673"/>
    <lineage>
        <taxon>Eukaryota</taxon>
        <taxon>Fungi</taxon>
        <taxon>Dikarya</taxon>
        <taxon>Ascomycota</taxon>
        <taxon>Pezizomycotina</taxon>
        <taxon>Leotiomycetes</taxon>
        <taxon>Helotiales</taxon>
        <taxon>Sclerotiniaceae</taxon>
        <taxon>Botryotinia</taxon>
    </lineage>
</organism>
<accession>A0A4Z1HPJ8</accession>
<sequence>MLRIVDTMVEAESTDSFIDVELPLAKESCLLSWMDIVSKNYLVTYSLYVLLSTTVRTVVASSISQDLIISVLWLDFVFLSRMAIG</sequence>